<dbReference type="EMBL" id="JACJVN010000021">
    <property type="protein sequence ID" value="MBB6676694.1"/>
    <property type="molecule type" value="Genomic_DNA"/>
</dbReference>
<evidence type="ECO:0000313" key="6">
    <source>
        <dbReference type="Proteomes" id="UP000574133"/>
    </source>
</evidence>
<evidence type="ECO:0000259" key="4">
    <source>
        <dbReference type="PROSITE" id="PS50995"/>
    </source>
</evidence>
<feature type="domain" description="HTH marR-type" evidence="4">
    <location>
        <begin position="4"/>
        <end position="142"/>
    </location>
</feature>
<keyword evidence="1" id="KW-0805">Transcription regulation</keyword>
<dbReference type="PRINTS" id="PR00598">
    <property type="entry name" value="HTHMARR"/>
</dbReference>
<name>A0A841T5U7_9BACL</name>
<gene>
    <name evidence="5" type="ORF">H4Q31_05050</name>
</gene>
<organism evidence="5 6">
    <name type="scientific">Cohnella lubricantis</name>
    <dbReference type="NCBI Taxonomy" id="2163172"/>
    <lineage>
        <taxon>Bacteria</taxon>
        <taxon>Bacillati</taxon>
        <taxon>Bacillota</taxon>
        <taxon>Bacilli</taxon>
        <taxon>Bacillales</taxon>
        <taxon>Paenibacillaceae</taxon>
        <taxon>Cohnella</taxon>
    </lineage>
</organism>
<dbReference type="GO" id="GO:0003700">
    <property type="term" value="F:DNA-binding transcription factor activity"/>
    <property type="evidence" value="ECO:0007669"/>
    <property type="project" value="InterPro"/>
</dbReference>
<dbReference type="InterPro" id="IPR036390">
    <property type="entry name" value="WH_DNA-bd_sf"/>
</dbReference>
<keyword evidence="3" id="KW-0804">Transcription</keyword>
<keyword evidence="6" id="KW-1185">Reference proteome</keyword>
<dbReference type="PROSITE" id="PS50995">
    <property type="entry name" value="HTH_MARR_2"/>
    <property type="match status" value="1"/>
</dbReference>
<comment type="caution">
    <text evidence="5">The sequence shown here is derived from an EMBL/GenBank/DDBJ whole genome shotgun (WGS) entry which is preliminary data.</text>
</comment>
<evidence type="ECO:0000313" key="5">
    <source>
        <dbReference type="EMBL" id="MBB6676694.1"/>
    </source>
</evidence>
<dbReference type="PANTHER" id="PTHR42756:SF1">
    <property type="entry name" value="TRANSCRIPTIONAL REPRESSOR OF EMRAB OPERON"/>
    <property type="match status" value="1"/>
</dbReference>
<dbReference type="Proteomes" id="UP000574133">
    <property type="component" value="Unassembled WGS sequence"/>
</dbReference>
<reference evidence="5 6" key="1">
    <citation type="submission" date="2020-08" db="EMBL/GenBank/DDBJ databases">
        <title>Cohnella phylogeny.</title>
        <authorList>
            <person name="Dunlap C."/>
        </authorList>
    </citation>
    <scope>NUCLEOTIDE SEQUENCE [LARGE SCALE GENOMIC DNA]</scope>
    <source>
        <strain evidence="5 6">DSM 103658</strain>
    </source>
</reference>
<proteinExistence type="predicted"/>
<evidence type="ECO:0000256" key="3">
    <source>
        <dbReference type="ARBA" id="ARBA00023163"/>
    </source>
</evidence>
<dbReference type="AlphaFoldDB" id="A0A841T5U7"/>
<dbReference type="Gene3D" id="1.10.10.10">
    <property type="entry name" value="Winged helix-like DNA-binding domain superfamily/Winged helix DNA-binding domain"/>
    <property type="match status" value="1"/>
</dbReference>
<keyword evidence="2" id="KW-0238">DNA-binding</keyword>
<dbReference type="PANTHER" id="PTHR42756">
    <property type="entry name" value="TRANSCRIPTIONAL REGULATOR, MARR"/>
    <property type="match status" value="1"/>
</dbReference>
<dbReference type="RefSeq" id="WP_185177986.1">
    <property type="nucleotide sequence ID" value="NZ_CBCSEP010000003.1"/>
</dbReference>
<accession>A0A841T5U7</accession>
<dbReference type="SMART" id="SM00347">
    <property type="entry name" value="HTH_MARR"/>
    <property type="match status" value="1"/>
</dbReference>
<dbReference type="InterPro" id="IPR000835">
    <property type="entry name" value="HTH_MarR-typ"/>
</dbReference>
<dbReference type="GO" id="GO:0003677">
    <property type="term" value="F:DNA binding"/>
    <property type="evidence" value="ECO:0007669"/>
    <property type="project" value="UniProtKB-KW"/>
</dbReference>
<dbReference type="SUPFAM" id="SSF46785">
    <property type="entry name" value="Winged helix' DNA-binding domain"/>
    <property type="match status" value="1"/>
</dbReference>
<protein>
    <submittedName>
        <fullName evidence="5">MarR family transcriptional regulator</fullName>
    </submittedName>
</protein>
<evidence type="ECO:0000256" key="2">
    <source>
        <dbReference type="ARBA" id="ARBA00023125"/>
    </source>
</evidence>
<evidence type="ECO:0000256" key="1">
    <source>
        <dbReference type="ARBA" id="ARBA00023015"/>
    </source>
</evidence>
<sequence>MDDQKKLLHTIERYKSAMFAINRRMNLLMRELVPEDLTVDQYLIMSSILSQGQCTHSELADIFCVGKSSITAIISRLFDKNLIRRIPDEKDRRVVYLALTEEGERVAREADAALESLLAGYWGHFGEEEIDQFMRTYEKLASVLQNG</sequence>
<dbReference type="Pfam" id="PF01047">
    <property type="entry name" value="MarR"/>
    <property type="match status" value="1"/>
</dbReference>
<dbReference type="InterPro" id="IPR036388">
    <property type="entry name" value="WH-like_DNA-bd_sf"/>
</dbReference>